<protein>
    <submittedName>
        <fullName evidence="1">Uncharacterized protein</fullName>
    </submittedName>
</protein>
<organism evidence="1 2">
    <name type="scientific">Polyangium spumosum</name>
    <dbReference type="NCBI Taxonomy" id="889282"/>
    <lineage>
        <taxon>Bacteria</taxon>
        <taxon>Pseudomonadati</taxon>
        <taxon>Myxococcota</taxon>
        <taxon>Polyangia</taxon>
        <taxon>Polyangiales</taxon>
        <taxon>Polyangiaceae</taxon>
        <taxon>Polyangium</taxon>
    </lineage>
</organism>
<evidence type="ECO:0000313" key="2">
    <source>
        <dbReference type="Proteomes" id="UP000440224"/>
    </source>
</evidence>
<proteinExistence type="predicted"/>
<sequence>MAKNTYQTYTEETPLDTYREDFIRRGAMCGALAQRYPGLAAVGAEANAIVAEIDARRAALQSAEDDQIRARAIEDAEKLDVVDIYTELRRTIAVKSPEDALTLLPDAPSALRRLGAATFTERTSAAISNLQTLPVDDPLRVAFLDKLTKELAEFSKADKNEDKTRLALQSGKVALTLYKSELSQVRESALGTIQSILKDREKTALFTIPWRKTSRAGAAAAPETPAPQTTP</sequence>
<dbReference type="Proteomes" id="UP000440224">
    <property type="component" value="Unassembled WGS sequence"/>
</dbReference>
<accession>A0A6N7PSH2</accession>
<keyword evidence="2" id="KW-1185">Reference proteome</keyword>
<evidence type="ECO:0000313" key="1">
    <source>
        <dbReference type="EMBL" id="MRG92994.1"/>
    </source>
</evidence>
<reference evidence="1 2" key="1">
    <citation type="submission" date="2019-10" db="EMBL/GenBank/DDBJ databases">
        <title>A soil myxobacterium in the family Polyangiaceae.</title>
        <authorList>
            <person name="Li Y."/>
            <person name="Wang J."/>
        </authorList>
    </citation>
    <scope>NUCLEOTIDE SEQUENCE [LARGE SCALE GENOMIC DNA]</scope>
    <source>
        <strain evidence="1 2">DSM 14734</strain>
    </source>
</reference>
<dbReference type="OrthoDB" id="5505564at2"/>
<name>A0A6N7PSH2_9BACT</name>
<dbReference type="AlphaFoldDB" id="A0A6N7PSH2"/>
<dbReference type="RefSeq" id="WP_153819798.1">
    <property type="nucleotide sequence ID" value="NZ_WJIE01000003.1"/>
</dbReference>
<comment type="caution">
    <text evidence="1">The sequence shown here is derived from an EMBL/GenBank/DDBJ whole genome shotgun (WGS) entry which is preliminary data.</text>
</comment>
<dbReference type="EMBL" id="WJIE01000003">
    <property type="protein sequence ID" value="MRG92994.1"/>
    <property type="molecule type" value="Genomic_DNA"/>
</dbReference>
<gene>
    <name evidence="1" type="ORF">GF068_13795</name>
</gene>